<evidence type="ECO:0000259" key="2">
    <source>
        <dbReference type="Pfam" id="PF03703"/>
    </source>
</evidence>
<gene>
    <name evidence="3" type="ORF">SAMN04488540_10838</name>
</gene>
<evidence type="ECO:0000313" key="3">
    <source>
        <dbReference type="EMBL" id="SDJ43094.1"/>
    </source>
</evidence>
<proteinExistence type="predicted"/>
<feature type="transmembrane region" description="Helical" evidence="1">
    <location>
        <begin position="26"/>
        <end position="52"/>
    </location>
</feature>
<sequence>MEADTPIPPPAWRPLRQIDYQPVSPAYLTQVTLVAVASILLPSAALLAMLIIRQQATLLWVGAAGVLSMAVMLTMVVIGRLKARRLGYALRPDDVVVQSGLIWQQRISLPLSRLQHVSVTQGPLERRLKLATLSGYSAGSPQAEIVLPGLEQAQAEQLRQQLMDQAGARNNEH</sequence>
<dbReference type="OrthoDB" id="1750577at2"/>
<dbReference type="Proteomes" id="UP000199527">
    <property type="component" value="Unassembled WGS sequence"/>
</dbReference>
<organism evidence="3 4">
    <name type="scientific">Ferrimonas sediminum</name>
    <dbReference type="NCBI Taxonomy" id="718193"/>
    <lineage>
        <taxon>Bacteria</taxon>
        <taxon>Pseudomonadati</taxon>
        <taxon>Pseudomonadota</taxon>
        <taxon>Gammaproteobacteria</taxon>
        <taxon>Alteromonadales</taxon>
        <taxon>Ferrimonadaceae</taxon>
        <taxon>Ferrimonas</taxon>
    </lineage>
</organism>
<dbReference type="PANTHER" id="PTHR34473:SF3">
    <property type="entry name" value="TRANSMEMBRANE PROTEIN-RELATED"/>
    <property type="match status" value="1"/>
</dbReference>
<protein>
    <recommendedName>
        <fullName evidence="2">YdbS-like PH domain-containing protein</fullName>
    </recommendedName>
</protein>
<evidence type="ECO:0000256" key="1">
    <source>
        <dbReference type="SAM" id="Phobius"/>
    </source>
</evidence>
<feature type="transmembrane region" description="Helical" evidence="1">
    <location>
        <begin position="58"/>
        <end position="81"/>
    </location>
</feature>
<dbReference type="RefSeq" id="WP_090365281.1">
    <property type="nucleotide sequence ID" value="NZ_FNEM01000008.1"/>
</dbReference>
<reference evidence="4" key="1">
    <citation type="submission" date="2016-10" db="EMBL/GenBank/DDBJ databases">
        <authorList>
            <person name="Varghese N."/>
            <person name="Submissions S."/>
        </authorList>
    </citation>
    <scope>NUCLEOTIDE SEQUENCE [LARGE SCALE GENOMIC DNA]</scope>
    <source>
        <strain evidence="4">DSM 23317</strain>
    </source>
</reference>
<dbReference type="Pfam" id="PF03703">
    <property type="entry name" value="bPH_2"/>
    <property type="match status" value="1"/>
</dbReference>
<feature type="domain" description="YdbS-like PH" evidence="2">
    <location>
        <begin position="84"/>
        <end position="162"/>
    </location>
</feature>
<dbReference type="EMBL" id="FNEM01000008">
    <property type="protein sequence ID" value="SDJ43094.1"/>
    <property type="molecule type" value="Genomic_DNA"/>
</dbReference>
<keyword evidence="1" id="KW-0812">Transmembrane</keyword>
<dbReference type="AlphaFoldDB" id="A0A1G8TNW6"/>
<name>A0A1G8TNW6_9GAMM</name>
<evidence type="ECO:0000313" key="4">
    <source>
        <dbReference type="Proteomes" id="UP000199527"/>
    </source>
</evidence>
<dbReference type="InterPro" id="IPR005182">
    <property type="entry name" value="YdbS-like_PH"/>
</dbReference>
<keyword evidence="1" id="KW-0472">Membrane</keyword>
<dbReference type="PANTHER" id="PTHR34473">
    <property type="entry name" value="UPF0699 TRANSMEMBRANE PROTEIN YDBS"/>
    <property type="match status" value="1"/>
</dbReference>
<accession>A0A1G8TNW6</accession>
<keyword evidence="1" id="KW-1133">Transmembrane helix</keyword>
<keyword evidence="4" id="KW-1185">Reference proteome</keyword>